<dbReference type="AlphaFoldDB" id="A0A9P9DXX7"/>
<keyword evidence="3" id="KW-1185">Reference proteome</keyword>
<sequence>MESTIFTPRLKLTLVTKAGRGSQELEWLHELRSDEKATFWSIIPRSKTIEDTAKIMTSLLPNPNDIPKSYKVAYLIHRILESESNTKEPANQPTELIGIVRIHSLDNNHLPLPENLTLPASELPTTLPTEIAYMFLPKSWGKGYATEAVHAVLAECSTVKDFWAPYEKVYVRALVNDGNPASQRVMKKAGMELRGIYEWTGKAIFIAGEWREKDTLWIFGKYLFK</sequence>
<organism evidence="2 3">
    <name type="scientific">Dendryphion nanum</name>
    <dbReference type="NCBI Taxonomy" id="256645"/>
    <lineage>
        <taxon>Eukaryota</taxon>
        <taxon>Fungi</taxon>
        <taxon>Dikarya</taxon>
        <taxon>Ascomycota</taxon>
        <taxon>Pezizomycotina</taxon>
        <taxon>Dothideomycetes</taxon>
        <taxon>Pleosporomycetidae</taxon>
        <taxon>Pleosporales</taxon>
        <taxon>Torulaceae</taxon>
        <taxon>Dendryphion</taxon>
    </lineage>
</organism>
<name>A0A9P9DXX7_9PLEO</name>
<dbReference type="OrthoDB" id="4072826at2759"/>
<dbReference type="PANTHER" id="PTHR43792:SF1">
    <property type="entry name" value="N-ACETYLTRANSFERASE DOMAIN-CONTAINING PROTEIN"/>
    <property type="match status" value="1"/>
</dbReference>
<dbReference type="InterPro" id="IPR016181">
    <property type="entry name" value="Acyl_CoA_acyltransferase"/>
</dbReference>
<reference evidence="2" key="1">
    <citation type="journal article" date="2021" name="Nat. Commun.">
        <title>Genetic determinants of endophytism in the Arabidopsis root mycobiome.</title>
        <authorList>
            <person name="Mesny F."/>
            <person name="Miyauchi S."/>
            <person name="Thiergart T."/>
            <person name="Pickel B."/>
            <person name="Atanasova L."/>
            <person name="Karlsson M."/>
            <person name="Huettel B."/>
            <person name="Barry K.W."/>
            <person name="Haridas S."/>
            <person name="Chen C."/>
            <person name="Bauer D."/>
            <person name="Andreopoulos W."/>
            <person name="Pangilinan J."/>
            <person name="LaButti K."/>
            <person name="Riley R."/>
            <person name="Lipzen A."/>
            <person name="Clum A."/>
            <person name="Drula E."/>
            <person name="Henrissat B."/>
            <person name="Kohler A."/>
            <person name="Grigoriev I.V."/>
            <person name="Martin F.M."/>
            <person name="Hacquard S."/>
        </authorList>
    </citation>
    <scope>NUCLEOTIDE SEQUENCE</scope>
    <source>
        <strain evidence="2">MPI-CAGE-CH-0243</strain>
    </source>
</reference>
<dbReference type="Gene3D" id="3.40.630.30">
    <property type="match status" value="1"/>
</dbReference>
<proteinExistence type="predicted"/>
<accession>A0A9P9DXX7</accession>
<dbReference type="InterPro" id="IPR051531">
    <property type="entry name" value="N-acetyltransferase"/>
</dbReference>
<evidence type="ECO:0000313" key="2">
    <source>
        <dbReference type="EMBL" id="KAH7128475.1"/>
    </source>
</evidence>
<feature type="domain" description="N-acetyltransferase" evidence="1">
    <location>
        <begin position="25"/>
        <end position="192"/>
    </location>
</feature>
<dbReference type="SUPFAM" id="SSF55729">
    <property type="entry name" value="Acyl-CoA N-acyltransferases (Nat)"/>
    <property type="match status" value="1"/>
</dbReference>
<dbReference type="Proteomes" id="UP000700596">
    <property type="component" value="Unassembled WGS sequence"/>
</dbReference>
<dbReference type="Pfam" id="PF13302">
    <property type="entry name" value="Acetyltransf_3"/>
    <property type="match status" value="1"/>
</dbReference>
<dbReference type="GO" id="GO:0016747">
    <property type="term" value="F:acyltransferase activity, transferring groups other than amino-acyl groups"/>
    <property type="evidence" value="ECO:0007669"/>
    <property type="project" value="InterPro"/>
</dbReference>
<protein>
    <submittedName>
        <fullName evidence="2">GNAT domain-containing protein</fullName>
    </submittedName>
</protein>
<evidence type="ECO:0000259" key="1">
    <source>
        <dbReference type="Pfam" id="PF13302"/>
    </source>
</evidence>
<dbReference type="EMBL" id="JAGMWT010000005">
    <property type="protein sequence ID" value="KAH7128475.1"/>
    <property type="molecule type" value="Genomic_DNA"/>
</dbReference>
<comment type="caution">
    <text evidence="2">The sequence shown here is derived from an EMBL/GenBank/DDBJ whole genome shotgun (WGS) entry which is preliminary data.</text>
</comment>
<evidence type="ECO:0000313" key="3">
    <source>
        <dbReference type="Proteomes" id="UP000700596"/>
    </source>
</evidence>
<dbReference type="InterPro" id="IPR000182">
    <property type="entry name" value="GNAT_dom"/>
</dbReference>
<gene>
    <name evidence="2" type="ORF">B0J11DRAFT_272156</name>
</gene>
<dbReference type="PANTHER" id="PTHR43792">
    <property type="entry name" value="GNAT FAMILY, PUTATIVE (AFU_ORTHOLOGUE AFUA_3G00765)-RELATED-RELATED"/>
    <property type="match status" value="1"/>
</dbReference>